<dbReference type="PANTHER" id="PTHR10869:SF244">
    <property type="entry name" value="PROLYL 4-HYDROXYLASE SUBUNIT ALPHA-2"/>
    <property type="match status" value="1"/>
</dbReference>
<dbReference type="Pfam" id="PF13640">
    <property type="entry name" value="2OG-FeII_Oxy_3"/>
    <property type="match status" value="1"/>
</dbReference>
<dbReference type="InParanoid" id="B4JV97"/>
<dbReference type="FunCoup" id="B4JV97">
    <property type="interactions" value="42"/>
</dbReference>
<accession>B4JV97</accession>
<evidence type="ECO:0000259" key="15">
    <source>
        <dbReference type="PROSITE" id="PS51471"/>
    </source>
</evidence>
<dbReference type="InterPro" id="IPR005123">
    <property type="entry name" value="Oxoglu/Fe-dep_dioxygenase_dom"/>
</dbReference>
<comment type="function">
    <text evidence="2">Catalyzes the post-translational formation of 4-hydroxyproline in -Xaa-Pro-Gly- sequences in collagens and other proteins.</text>
</comment>
<name>B4JV97_DROGR</name>
<reference evidence="16 17" key="1">
    <citation type="journal article" date="2007" name="Nature">
        <title>Evolution of genes and genomes on the Drosophila phylogeny.</title>
        <authorList>
            <consortium name="Drosophila 12 Genomes Consortium"/>
            <person name="Clark A.G."/>
            <person name="Eisen M.B."/>
            <person name="Smith D.R."/>
            <person name="Bergman C.M."/>
            <person name="Oliver B."/>
            <person name="Markow T.A."/>
            <person name="Kaufman T.C."/>
            <person name="Kellis M."/>
            <person name="Gelbart W."/>
            <person name="Iyer V.N."/>
            <person name="Pollard D.A."/>
            <person name="Sackton T.B."/>
            <person name="Larracuente A.M."/>
            <person name="Singh N.D."/>
            <person name="Abad J.P."/>
            <person name="Abt D.N."/>
            <person name="Adryan B."/>
            <person name="Aguade M."/>
            <person name="Akashi H."/>
            <person name="Anderson W.W."/>
            <person name="Aquadro C.F."/>
            <person name="Ardell D.H."/>
            <person name="Arguello R."/>
            <person name="Artieri C.G."/>
            <person name="Barbash D.A."/>
            <person name="Barker D."/>
            <person name="Barsanti P."/>
            <person name="Batterham P."/>
            <person name="Batzoglou S."/>
            <person name="Begun D."/>
            <person name="Bhutkar A."/>
            <person name="Blanco E."/>
            <person name="Bosak S.A."/>
            <person name="Bradley R.K."/>
            <person name="Brand A.D."/>
            <person name="Brent M.R."/>
            <person name="Brooks A.N."/>
            <person name="Brown R.H."/>
            <person name="Butlin R.K."/>
            <person name="Caggese C."/>
            <person name="Calvi B.R."/>
            <person name="Bernardo de Carvalho A."/>
            <person name="Caspi A."/>
            <person name="Castrezana S."/>
            <person name="Celniker S.E."/>
            <person name="Chang J.L."/>
            <person name="Chapple C."/>
            <person name="Chatterji S."/>
            <person name="Chinwalla A."/>
            <person name="Civetta A."/>
            <person name="Clifton S.W."/>
            <person name="Comeron J.M."/>
            <person name="Costello J.C."/>
            <person name="Coyne J.A."/>
            <person name="Daub J."/>
            <person name="David R.G."/>
            <person name="Delcher A.L."/>
            <person name="Delehaunty K."/>
            <person name="Do C.B."/>
            <person name="Ebling H."/>
            <person name="Edwards K."/>
            <person name="Eickbush T."/>
            <person name="Evans J.D."/>
            <person name="Filipski A."/>
            <person name="Findeiss S."/>
            <person name="Freyhult E."/>
            <person name="Fulton L."/>
            <person name="Fulton R."/>
            <person name="Garcia A.C."/>
            <person name="Gardiner A."/>
            <person name="Garfield D.A."/>
            <person name="Garvin B.E."/>
            <person name="Gibson G."/>
            <person name="Gilbert D."/>
            <person name="Gnerre S."/>
            <person name="Godfrey J."/>
            <person name="Good R."/>
            <person name="Gotea V."/>
            <person name="Gravely B."/>
            <person name="Greenberg A.J."/>
            <person name="Griffiths-Jones S."/>
            <person name="Gross S."/>
            <person name="Guigo R."/>
            <person name="Gustafson E.A."/>
            <person name="Haerty W."/>
            <person name="Hahn M.W."/>
            <person name="Halligan D.L."/>
            <person name="Halpern A.L."/>
            <person name="Halter G.M."/>
            <person name="Han M.V."/>
            <person name="Heger A."/>
            <person name="Hillier L."/>
            <person name="Hinrichs A.S."/>
            <person name="Holmes I."/>
            <person name="Hoskins R.A."/>
            <person name="Hubisz M.J."/>
            <person name="Hultmark D."/>
            <person name="Huntley M.A."/>
            <person name="Jaffe D.B."/>
            <person name="Jagadeeshan S."/>
            <person name="Jeck W.R."/>
            <person name="Johnson J."/>
            <person name="Jones C.D."/>
            <person name="Jordan W.C."/>
            <person name="Karpen G.H."/>
            <person name="Kataoka E."/>
            <person name="Keightley P.D."/>
            <person name="Kheradpour P."/>
            <person name="Kirkness E.F."/>
            <person name="Koerich L.B."/>
            <person name="Kristiansen K."/>
            <person name="Kudrna D."/>
            <person name="Kulathinal R.J."/>
            <person name="Kumar S."/>
            <person name="Kwok R."/>
            <person name="Lander E."/>
            <person name="Langley C.H."/>
            <person name="Lapoint R."/>
            <person name="Lazzaro B.P."/>
            <person name="Lee S.J."/>
            <person name="Levesque L."/>
            <person name="Li R."/>
            <person name="Lin C.F."/>
            <person name="Lin M.F."/>
            <person name="Lindblad-Toh K."/>
            <person name="Llopart A."/>
            <person name="Long M."/>
            <person name="Low L."/>
            <person name="Lozovsky E."/>
            <person name="Lu J."/>
            <person name="Luo M."/>
            <person name="Machado C.A."/>
            <person name="Makalowski W."/>
            <person name="Marzo M."/>
            <person name="Matsuda M."/>
            <person name="Matzkin L."/>
            <person name="McAllister B."/>
            <person name="McBride C.S."/>
            <person name="McKernan B."/>
            <person name="McKernan K."/>
            <person name="Mendez-Lago M."/>
            <person name="Minx P."/>
            <person name="Mollenhauer M.U."/>
            <person name="Montooth K."/>
            <person name="Mount S.M."/>
            <person name="Mu X."/>
            <person name="Myers E."/>
            <person name="Negre B."/>
            <person name="Newfeld S."/>
            <person name="Nielsen R."/>
            <person name="Noor M.A."/>
            <person name="O'Grady P."/>
            <person name="Pachter L."/>
            <person name="Papaceit M."/>
            <person name="Parisi M.J."/>
            <person name="Parisi M."/>
            <person name="Parts L."/>
            <person name="Pedersen J.S."/>
            <person name="Pesole G."/>
            <person name="Phillippy A.M."/>
            <person name="Ponting C.P."/>
            <person name="Pop M."/>
            <person name="Porcelli D."/>
            <person name="Powell J.R."/>
            <person name="Prohaska S."/>
            <person name="Pruitt K."/>
            <person name="Puig M."/>
            <person name="Quesneville H."/>
            <person name="Ram K.R."/>
            <person name="Rand D."/>
            <person name="Rasmussen M.D."/>
            <person name="Reed L.K."/>
            <person name="Reenan R."/>
            <person name="Reily A."/>
            <person name="Remington K.A."/>
            <person name="Rieger T.T."/>
            <person name="Ritchie M.G."/>
            <person name="Robin C."/>
            <person name="Rogers Y.H."/>
            <person name="Rohde C."/>
            <person name="Rozas J."/>
            <person name="Rubenfield M.J."/>
            <person name="Ruiz A."/>
            <person name="Russo S."/>
            <person name="Salzberg S.L."/>
            <person name="Sanchez-Gracia A."/>
            <person name="Saranga D.J."/>
            <person name="Sato H."/>
            <person name="Schaeffer S.W."/>
            <person name="Schatz M.C."/>
            <person name="Schlenke T."/>
            <person name="Schwartz R."/>
            <person name="Segarra C."/>
            <person name="Singh R.S."/>
            <person name="Sirot L."/>
            <person name="Sirota M."/>
            <person name="Sisneros N.B."/>
            <person name="Smith C.D."/>
            <person name="Smith T.F."/>
            <person name="Spieth J."/>
            <person name="Stage D.E."/>
            <person name="Stark A."/>
            <person name="Stephan W."/>
            <person name="Strausberg R.L."/>
            <person name="Strempel S."/>
            <person name="Sturgill D."/>
            <person name="Sutton G."/>
            <person name="Sutton G.G."/>
            <person name="Tao W."/>
            <person name="Teichmann S."/>
            <person name="Tobari Y.N."/>
            <person name="Tomimura Y."/>
            <person name="Tsolas J.M."/>
            <person name="Valente V.L."/>
            <person name="Venter E."/>
            <person name="Venter J.C."/>
            <person name="Vicario S."/>
            <person name="Vieira F.G."/>
            <person name="Vilella A.J."/>
            <person name="Villasante A."/>
            <person name="Walenz B."/>
            <person name="Wang J."/>
            <person name="Wasserman M."/>
            <person name="Watts T."/>
            <person name="Wilson D."/>
            <person name="Wilson R.K."/>
            <person name="Wing R.A."/>
            <person name="Wolfner M.F."/>
            <person name="Wong A."/>
            <person name="Wong G.K."/>
            <person name="Wu C.I."/>
            <person name="Wu G."/>
            <person name="Yamamoto D."/>
            <person name="Yang H.P."/>
            <person name="Yang S.P."/>
            <person name="Yorke J.A."/>
            <person name="Yoshida K."/>
            <person name="Zdobnov E."/>
            <person name="Zhang P."/>
            <person name="Zhang Y."/>
            <person name="Zimin A.V."/>
            <person name="Baldwin J."/>
            <person name="Abdouelleil A."/>
            <person name="Abdulkadir J."/>
            <person name="Abebe A."/>
            <person name="Abera B."/>
            <person name="Abreu J."/>
            <person name="Acer S.C."/>
            <person name="Aftuck L."/>
            <person name="Alexander A."/>
            <person name="An P."/>
            <person name="Anderson E."/>
            <person name="Anderson S."/>
            <person name="Arachi H."/>
            <person name="Azer M."/>
            <person name="Bachantsang P."/>
            <person name="Barry A."/>
            <person name="Bayul T."/>
            <person name="Berlin A."/>
            <person name="Bessette D."/>
            <person name="Bloom T."/>
            <person name="Blye J."/>
            <person name="Boguslavskiy L."/>
            <person name="Bonnet C."/>
            <person name="Boukhgalter B."/>
            <person name="Bourzgui I."/>
            <person name="Brown A."/>
            <person name="Cahill P."/>
            <person name="Channer S."/>
            <person name="Cheshatsang Y."/>
            <person name="Chuda L."/>
            <person name="Citroen M."/>
            <person name="Collymore A."/>
            <person name="Cooke P."/>
            <person name="Costello M."/>
            <person name="D'Aco K."/>
            <person name="Daza R."/>
            <person name="De Haan G."/>
            <person name="DeGray S."/>
            <person name="DeMaso C."/>
            <person name="Dhargay N."/>
            <person name="Dooley K."/>
            <person name="Dooley E."/>
            <person name="Doricent M."/>
            <person name="Dorje P."/>
            <person name="Dorjee K."/>
            <person name="Dupes A."/>
            <person name="Elong R."/>
            <person name="Falk J."/>
            <person name="Farina A."/>
            <person name="Faro S."/>
            <person name="Ferguson D."/>
            <person name="Fisher S."/>
            <person name="Foley C.D."/>
            <person name="Franke A."/>
            <person name="Friedrich D."/>
            <person name="Gadbois L."/>
            <person name="Gearin G."/>
            <person name="Gearin C.R."/>
            <person name="Giannoukos G."/>
            <person name="Goode T."/>
            <person name="Graham J."/>
            <person name="Grandbois E."/>
            <person name="Grewal S."/>
            <person name="Gyaltsen K."/>
            <person name="Hafez N."/>
            <person name="Hagos B."/>
            <person name="Hall J."/>
            <person name="Henson C."/>
            <person name="Hollinger A."/>
            <person name="Honan T."/>
            <person name="Huard M.D."/>
            <person name="Hughes L."/>
            <person name="Hurhula B."/>
            <person name="Husby M.E."/>
            <person name="Kamat A."/>
            <person name="Kanga B."/>
            <person name="Kashin S."/>
            <person name="Khazanovich D."/>
            <person name="Kisner P."/>
            <person name="Lance K."/>
            <person name="Lara M."/>
            <person name="Lee W."/>
            <person name="Lennon N."/>
            <person name="Letendre F."/>
            <person name="LeVine R."/>
            <person name="Lipovsky A."/>
            <person name="Liu X."/>
            <person name="Liu J."/>
            <person name="Liu S."/>
            <person name="Lokyitsang T."/>
            <person name="Lokyitsang Y."/>
            <person name="Lubonja R."/>
            <person name="Lui A."/>
            <person name="MacDonald P."/>
            <person name="Magnisalis V."/>
            <person name="Maru K."/>
            <person name="Matthews C."/>
            <person name="McCusker W."/>
            <person name="McDonough S."/>
            <person name="Mehta T."/>
            <person name="Meldrim J."/>
            <person name="Meneus L."/>
            <person name="Mihai O."/>
            <person name="Mihalev A."/>
            <person name="Mihova T."/>
            <person name="Mittelman R."/>
            <person name="Mlenga V."/>
            <person name="Montmayeur A."/>
            <person name="Mulrain L."/>
            <person name="Navidi A."/>
            <person name="Naylor J."/>
            <person name="Negash T."/>
            <person name="Nguyen T."/>
            <person name="Nguyen N."/>
            <person name="Nicol R."/>
            <person name="Norbu C."/>
            <person name="Norbu N."/>
            <person name="Novod N."/>
            <person name="O'Neill B."/>
            <person name="Osman S."/>
            <person name="Markiewicz E."/>
            <person name="Oyono O.L."/>
            <person name="Patti C."/>
            <person name="Phunkhang P."/>
            <person name="Pierre F."/>
            <person name="Priest M."/>
            <person name="Raghuraman S."/>
            <person name="Rege F."/>
            <person name="Reyes R."/>
            <person name="Rise C."/>
            <person name="Rogov P."/>
            <person name="Ross K."/>
            <person name="Ryan E."/>
            <person name="Settipalli S."/>
            <person name="Shea T."/>
            <person name="Sherpa N."/>
            <person name="Shi L."/>
            <person name="Shih D."/>
            <person name="Sparrow T."/>
            <person name="Spaulding J."/>
            <person name="Stalker J."/>
            <person name="Stange-Thomann N."/>
            <person name="Stavropoulos S."/>
            <person name="Stone C."/>
            <person name="Strader C."/>
            <person name="Tesfaye S."/>
            <person name="Thomson T."/>
            <person name="Thoulutsang Y."/>
            <person name="Thoulutsang D."/>
            <person name="Topham K."/>
            <person name="Topping I."/>
            <person name="Tsamla T."/>
            <person name="Vassiliev H."/>
            <person name="Vo A."/>
            <person name="Wangchuk T."/>
            <person name="Wangdi T."/>
            <person name="Weiand M."/>
            <person name="Wilkinson J."/>
            <person name="Wilson A."/>
            <person name="Yadav S."/>
            <person name="Young G."/>
            <person name="Yu Q."/>
            <person name="Zembek L."/>
            <person name="Zhong D."/>
            <person name="Zimmer A."/>
            <person name="Zwirko Z."/>
            <person name="Jaffe D.B."/>
            <person name="Alvarez P."/>
            <person name="Brockman W."/>
            <person name="Butler J."/>
            <person name="Chin C."/>
            <person name="Gnerre S."/>
            <person name="Grabherr M."/>
            <person name="Kleber M."/>
            <person name="Mauceli E."/>
            <person name="MacCallum I."/>
        </authorList>
    </citation>
    <scope>NUCLEOTIDE SEQUENCE [LARGE SCALE GENOMIC DNA]</scope>
    <source>
        <strain evidence="17">Tucson 15287-2541.00</strain>
    </source>
</reference>
<keyword evidence="14" id="KW-0732">Signal</keyword>
<dbReference type="SMR" id="B4JV97"/>
<dbReference type="OrthoDB" id="420380at2759"/>
<dbReference type="STRING" id="7222.B4JV97"/>
<sequence>MKFPAALTIFVIGLQIIICNAEYFSSTTGLEQLLRTEVILLAELQNYVNEITEHAEMLQSEINAIQAEHLSAADSIEGYLNNPVNAFRLIKRLHSDWETFESNVEQDASRKNYLEAMARHKENLSHPTLEDFTGTALAMTRLQQTYQLDVRELASGMLNGVKYGAAMSWQDCFVLGQQLYVMQDFNNTVPWLQQSMQLLVQQSYGKESASLDFMETVMGYHESMGDYQNAIHLINHVLAVQPEQRLHLLETRAHLEQLISDGVKRGLMHEVARSPDDYHSSNEYHMYQQVCREELKPEPATQRKLRCRLHRGNGLRSSYQPYRLEELHLDPYVIQVHDIISAEETIVLQQLARPELQRSMVYSLSNSEHISTNFRISQGTFFEYHEHPIMQRMSQHLENISGLDMRSAEQLQVANYGIGGHYEPHMDSFSENHNYGINTYMSTNRVATGIYYLSNVEAGGGTAFPFLPLLVEPERGSLLFWYNLHRSGDLDYRTKHAGCPVLMGSKWIANVWIRLSNQDHIRPCDLQRDHEISLPYKDFK</sequence>
<dbReference type="EMBL" id="CH916374">
    <property type="protein sequence ID" value="EDV91417.1"/>
    <property type="molecule type" value="Genomic_DNA"/>
</dbReference>
<gene>
    <name evidence="16" type="primary">Dgri\GH17428</name>
    <name evidence="16" type="ORF">Dgri_GH17428</name>
</gene>
<keyword evidence="6" id="KW-0479">Metal-binding</keyword>
<dbReference type="AlphaFoldDB" id="B4JV97"/>
<dbReference type="InterPro" id="IPR044862">
    <property type="entry name" value="Pro_4_hyd_alph_FE2OG_OXY"/>
</dbReference>
<keyword evidence="7" id="KW-0256">Endoplasmic reticulum</keyword>
<protein>
    <recommendedName>
        <fullName evidence="5">procollagen-proline 4-dioxygenase</fullName>
        <ecNumber evidence="5">1.14.11.2</ecNumber>
    </recommendedName>
</protein>
<dbReference type="Gene3D" id="2.60.120.620">
    <property type="entry name" value="q2cbj1_9rhob like domain"/>
    <property type="match status" value="1"/>
</dbReference>
<evidence type="ECO:0000256" key="10">
    <source>
        <dbReference type="ARBA" id="ARBA00023002"/>
    </source>
</evidence>
<keyword evidence="8" id="KW-0847">Vitamin C</keyword>
<evidence type="ECO:0000256" key="6">
    <source>
        <dbReference type="ARBA" id="ARBA00022723"/>
    </source>
</evidence>
<dbReference type="GO" id="GO:0005788">
    <property type="term" value="C:endoplasmic reticulum lumen"/>
    <property type="evidence" value="ECO:0007669"/>
    <property type="project" value="UniProtKB-SubCell"/>
</dbReference>
<dbReference type="GO" id="GO:0031418">
    <property type="term" value="F:L-ascorbic acid binding"/>
    <property type="evidence" value="ECO:0007669"/>
    <property type="project" value="UniProtKB-KW"/>
</dbReference>
<dbReference type="KEGG" id="dgr:6568560"/>
<evidence type="ECO:0000256" key="14">
    <source>
        <dbReference type="SAM" id="SignalP"/>
    </source>
</evidence>
<organism evidence="17">
    <name type="scientific">Drosophila grimshawi</name>
    <name type="common">Hawaiian fruit fly</name>
    <name type="synonym">Idiomyia grimshawi</name>
    <dbReference type="NCBI Taxonomy" id="7222"/>
    <lineage>
        <taxon>Eukaryota</taxon>
        <taxon>Metazoa</taxon>
        <taxon>Ecdysozoa</taxon>
        <taxon>Arthropoda</taxon>
        <taxon>Hexapoda</taxon>
        <taxon>Insecta</taxon>
        <taxon>Pterygota</taxon>
        <taxon>Neoptera</taxon>
        <taxon>Endopterygota</taxon>
        <taxon>Diptera</taxon>
        <taxon>Brachycera</taxon>
        <taxon>Muscomorpha</taxon>
        <taxon>Ephydroidea</taxon>
        <taxon>Drosophilidae</taxon>
        <taxon>Drosophila</taxon>
        <taxon>Hawaiian Drosophila</taxon>
    </lineage>
</organism>
<evidence type="ECO:0000256" key="5">
    <source>
        <dbReference type="ARBA" id="ARBA00012269"/>
    </source>
</evidence>
<evidence type="ECO:0000256" key="3">
    <source>
        <dbReference type="ARBA" id="ARBA00004319"/>
    </source>
</evidence>
<evidence type="ECO:0000256" key="7">
    <source>
        <dbReference type="ARBA" id="ARBA00022824"/>
    </source>
</evidence>
<evidence type="ECO:0000256" key="11">
    <source>
        <dbReference type="ARBA" id="ARBA00023004"/>
    </source>
</evidence>
<evidence type="ECO:0000256" key="8">
    <source>
        <dbReference type="ARBA" id="ARBA00022896"/>
    </source>
</evidence>
<dbReference type="HOGENOM" id="CLU_024155_1_1_1"/>
<comment type="similarity">
    <text evidence="4">Belongs to the P4HA family.</text>
</comment>
<dbReference type="GO" id="GO:0005506">
    <property type="term" value="F:iron ion binding"/>
    <property type="evidence" value="ECO:0007669"/>
    <property type="project" value="InterPro"/>
</dbReference>
<evidence type="ECO:0000256" key="13">
    <source>
        <dbReference type="SAM" id="Coils"/>
    </source>
</evidence>
<dbReference type="OMA" id="MGDHENA"/>
<feature type="coiled-coil region" evidence="13">
    <location>
        <begin position="41"/>
        <end position="68"/>
    </location>
</feature>
<evidence type="ECO:0000256" key="4">
    <source>
        <dbReference type="ARBA" id="ARBA00006511"/>
    </source>
</evidence>
<keyword evidence="13" id="KW-0175">Coiled coil</keyword>
<dbReference type="PANTHER" id="PTHR10869">
    <property type="entry name" value="PROLYL 4-HYDROXYLASE ALPHA SUBUNIT"/>
    <property type="match status" value="1"/>
</dbReference>
<dbReference type="PROSITE" id="PS51471">
    <property type="entry name" value="FE2OG_OXY"/>
    <property type="match status" value="1"/>
</dbReference>
<keyword evidence="17" id="KW-1185">Reference proteome</keyword>
<keyword evidence="11" id="KW-0408">Iron</keyword>
<feature type="chain" id="PRO_5002809513" description="procollagen-proline 4-dioxygenase" evidence="14">
    <location>
        <begin position="22"/>
        <end position="540"/>
    </location>
</feature>
<dbReference type="GO" id="GO:0004656">
    <property type="term" value="F:procollagen-proline 4-dioxygenase activity"/>
    <property type="evidence" value="ECO:0007669"/>
    <property type="project" value="UniProtKB-EC"/>
</dbReference>
<feature type="domain" description="Fe2OG dioxygenase" evidence="15">
    <location>
        <begin position="407"/>
        <end position="515"/>
    </location>
</feature>
<dbReference type="Pfam" id="PF08336">
    <property type="entry name" value="P4Ha_N"/>
    <property type="match status" value="1"/>
</dbReference>
<dbReference type="SMART" id="SM00702">
    <property type="entry name" value="P4Hc"/>
    <property type="match status" value="1"/>
</dbReference>
<comment type="cofactor">
    <cofactor evidence="1">
        <name>L-ascorbate</name>
        <dbReference type="ChEBI" id="CHEBI:38290"/>
    </cofactor>
</comment>
<comment type="subcellular location">
    <subcellularLocation>
        <location evidence="3">Endoplasmic reticulum lumen</location>
    </subcellularLocation>
</comment>
<dbReference type="PhylomeDB" id="B4JV97"/>
<dbReference type="FunFam" id="2.60.120.620:FF:000011">
    <property type="entry name" value="Prolyl alpha subunit"/>
    <property type="match status" value="1"/>
</dbReference>
<keyword evidence="12" id="KW-0325">Glycoprotein</keyword>
<dbReference type="InterPro" id="IPR013547">
    <property type="entry name" value="P4H_N"/>
</dbReference>
<evidence type="ECO:0000256" key="1">
    <source>
        <dbReference type="ARBA" id="ARBA00001961"/>
    </source>
</evidence>
<evidence type="ECO:0000256" key="2">
    <source>
        <dbReference type="ARBA" id="ARBA00002035"/>
    </source>
</evidence>
<keyword evidence="9" id="KW-0223">Dioxygenase</keyword>
<dbReference type="Proteomes" id="UP000001070">
    <property type="component" value="Unassembled WGS sequence"/>
</dbReference>
<keyword evidence="10" id="KW-0560">Oxidoreductase</keyword>
<dbReference type="InterPro" id="IPR011990">
    <property type="entry name" value="TPR-like_helical_dom_sf"/>
</dbReference>
<dbReference type="InterPro" id="IPR045054">
    <property type="entry name" value="P4HA-like"/>
</dbReference>
<evidence type="ECO:0000313" key="17">
    <source>
        <dbReference type="Proteomes" id="UP000001070"/>
    </source>
</evidence>
<evidence type="ECO:0000256" key="9">
    <source>
        <dbReference type="ARBA" id="ARBA00022964"/>
    </source>
</evidence>
<feature type="signal peptide" evidence="14">
    <location>
        <begin position="1"/>
        <end position="21"/>
    </location>
</feature>
<dbReference type="EC" id="1.14.11.2" evidence="5"/>
<dbReference type="eggNOG" id="KOG1591">
    <property type="taxonomic scope" value="Eukaryota"/>
</dbReference>
<evidence type="ECO:0000256" key="12">
    <source>
        <dbReference type="ARBA" id="ARBA00023180"/>
    </source>
</evidence>
<proteinExistence type="inferred from homology"/>
<dbReference type="Gene3D" id="1.25.40.10">
    <property type="entry name" value="Tetratricopeptide repeat domain"/>
    <property type="match status" value="1"/>
</dbReference>
<dbReference type="Gene3D" id="6.10.140.1460">
    <property type="match status" value="1"/>
</dbReference>
<dbReference type="InterPro" id="IPR006620">
    <property type="entry name" value="Pro_4_hyd_alph"/>
</dbReference>
<evidence type="ECO:0000313" key="16">
    <source>
        <dbReference type="EMBL" id="EDV91417.1"/>
    </source>
</evidence>